<accession>A0A1W2WKN3</accession>
<dbReference type="KEGG" id="cin:100176241"/>
<gene>
    <name evidence="2" type="primary">LOC100176241</name>
</gene>
<organism evidence="2 3">
    <name type="scientific">Ciona intestinalis</name>
    <name type="common">Transparent sea squirt</name>
    <name type="synonym">Ascidia intestinalis</name>
    <dbReference type="NCBI Taxonomy" id="7719"/>
    <lineage>
        <taxon>Eukaryota</taxon>
        <taxon>Metazoa</taxon>
        <taxon>Chordata</taxon>
        <taxon>Tunicata</taxon>
        <taxon>Ascidiacea</taxon>
        <taxon>Phlebobranchia</taxon>
        <taxon>Cionidae</taxon>
        <taxon>Ciona</taxon>
    </lineage>
</organism>
<dbReference type="AlphaFoldDB" id="F6XRP1"/>
<protein>
    <submittedName>
        <fullName evidence="2">Uncharacterized LOC100176241</fullName>
    </submittedName>
</protein>
<reference evidence="2" key="2">
    <citation type="submission" date="2025-08" db="UniProtKB">
        <authorList>
            <consortium name="Ensembl"/>
        </authorList>
    </citation>
    <scope>IDENTIFICATION</scope>
</reference>
<sequence>MVVSFIIFLSVTALVQSIEVVNPFIGNEIEEFVQELERNLANITSKTTPSVTSLNVATSRVTTTAPVRKPTTTTTTASTTSASLRIQKPFKPKPITIRCSYYCGFSYRLRRYMKTCFAFRRPMACMFCRYEYRCGRFSFF</sequence>
<reference evidence="2" key="3">
    <citation type="submission" date="2025-09" db="UniProtKB">
        <authorList>
            <consortium name="Ensembl"/>
        </authorList>
    </citation>
    <scope>IDENTIFICATION</scope>
</reference>
<evidence type="ECO:0000313" key="2">
    <source>
        <dbReference type="Ensembl" id="ENSCINP00000017131.3"/>
    </source>
</evidence>
<feature type="chain" id="PRO_5014090424" evidence="1">
    <location>
        <begin position="18"/>
        <end position="140"/>
    </location>
</feature>
<dbReference type="InParanoid" id="F6XRP1"/>
<name>F6XRP1_CIOIN</name>
<evidence type="ECO:0000313" key="3">
    <source>
        <dbReference type="Proteomes" id="UP000008144"/>
    </source>
</evidence>
<reference evidence="3" key="1">
    <citation type="journal article" date="2002" name="Science">
        <title>The draft genome of Ciona intestinalis: insights into chordate and vertebrate origins.</title>
        <authorList>
            <person name="Dehal P."/>
            <person name="Satou Y."/>
            <person name="Campbell R.K."/>
            <person name="Chapman J."/>
            <person name="Degnan B."/>
            <person name="De Tomaso A."/>
            <person name="Davidson B."/>
            <person name="Di Gregorio A."/>
            <person name="Gelpke M."/>
            <person name="Goodstein D.M."/>
            <person name="Harafuji N."/>
            <person name="Hastings K.E."/>
            <person name="Ho I."/>
            <person name="Hotta K."/>
            <person name="Huang W."/>
            <person name="Kawashima T."/>
            <person name="Lemaire P."/>
            <person name="Martinez D."/>
            <person name="Meinertzhagen I.A."/>
            <person name="Necula S."/>
            <person name="Nonaka M."/>
            <person name="Putnam N."/>
            <person name="Rash S."/>
            <person name="Saiga H."/>
            <person name="Satake M."/>
            <person name="Terry A."/>
            <person name="Yamada L."/>
            <person name="Wang H.G."/>
            <person name="Awazu S."/>
            <person name="Azumi K."/>
            <person name="Boore J."/>
            <person name="Branno M."/>
            <person name="Chin-Bow S."/>
            <person name="DeSantis R."/>
            <person name="Doyle S."/>
            <person name="Francino P."/>
            <person name="Keys D.N."/>
            <person name="Haga S."/>
            <person name="Hayashi H."/>
            <person name="Hino K."/>
            <person name="Imai K.S."/>
            <person name="Inaba K."/>
            <person name="Kano S."/>
            <person name="Kobayashi K."/>
            <person name="Kobayashi M."/>
            <person name="Lee B.I."/>
            <person name="Makabe K.W."/>
            <person name="Manohar C."/>
            <person name="Matassi G."/>
            <person name="Medina M."/>
            <person name="Mochizuki Y."/>
            <person name="Mount S."/>
            <person name="Morishita T."/>
            <person name="Miura S."/>
            <person name="Nakayama A."/>
            <person name="Nishizaka S."/>
            <person name="Nomoto H."/>
            <person name="Ohta F."/>
            <person name="Oishi K."/>
            <person name="Rigoutsos I."/>
            <person name="Sano M."/>
            <person name="Sasaki A."/>
            <person name="Sasakura Y."/>
            <person name="Shoguchi E."/>
            <person name="Shin-i T."/>
            <person name="Spagnuolo A."/>
            <person name="Stainier D."/>
            <person name="Suzuki M.M."/>
            <person name="Tassy O."/>
            <person name="Takatori N."/>
            <person name="Tokuoka M."/>
            <person name="Yagi K."/>
            <person name="Yoshizaki F."/>
            <person name="Wada S."/>
            <person name="Zhang C."/>
            <person name="Hyatt P.D."/>
            <person name="Larimer F."/>
            <person name="Detter C."/>
            <person name="Doggett N."/>
            <person name="Glavina T."/>
            <person name="Hawkins T."/>
            <person name="Richardson P."/>
            <person name="Lucas S."/>
            <person name="Kohara Y."/>
            <person name="Levine M."/>
            <person name="Satoh N."/>
            <person name="Rokhsar D.S."/>
        </authorList>
    </citation>
    <scope>NUCLEOTIDE SEQUENCE [LARGE SCALE GENOMIC DNA]</scope>
</reference>
<dbReference type="Ensembl" id="ENSCINT00000017131.3">
    <property type="protein sequence ID" value="ENSCINP00000017131.3"/>
    <property type="gene ID" value="ENSCING00000008403.3"/>
</dbReference>
<keyword evidence="3" id="KW-1185">Reference proteome</keyword>
<evidence type="ECO:0000256" key="1">
    <source>
        <dbReference type="SAM" id="SignalP"/>
    </source>
</evidence>
<dbReference type="GeneID" id="100176241"/>
<proteinExistence type="predicted"/>
<feature type="signal peptide" evidence="1">
    <location>
        <begin position="1"/>
        <end position="17"/>
    </location>
</feature>
<dbReference type="Proteomes" id="UP000008144">
    <property type="component" value="Unassembled WGS sequence"/>
</dbReference>
<keyword evidence="1" id="KW-0732">Signal</keyword>
<dbReference type="RefSeq" id="XP_002130245.1">
    <property type="nucleotide sequence ID" value="XM_002130209.2"/>
</dbReference>
<accession>F6XRP1</accession>
<dbReference type="HOGENOM" id="CLU_1834452_0_0_1"/>